<feature type="transmembrane region" description="Helical" evidence="6">
    <location>
        <begin position="211"/>
        <end position="231"/>
    </location>
</feature>
<name>A0ABU8QK13_9RHOB</name>
<accession>A0ABU8QK13</accession>
<evidence type="ECO:0000256" key="3">
    <source>
        <dbReference type="ARBA" id="ARBA00022692"/>
    </source>
</evidence>
<comment type="subcellular location">
    <subcellularLocation>
        <location evidence="1">Membrane</location>
        <topology evidence="1">Multi-pass membrane protein</topology>
    </subcellularLocation>
</comment>
<dbReference type="SUPFAM" id="SSF81321">
    <property type="entry name" value="Family A G protein-coupled receptor-like"/>
    <property type="match status" value="1"/>
</dbReference>
<feature type="transmembrane region" description="Helical" evidence="6">
    <location>
        <begin position="76"/>
        <end position="94"/>
    </location>
</feature>
<dbReference type="Proteomes" id="UP001368270">
    <property type="component" value="Unassembled WGS sequence"/>
</dbReference>
<feature type="transmembrane region" description="Helical" evidence="6">
    <location>
        <begin position="106"/>
        <end position="123"/>
    </location>
</feature>
<protein>
    <submittedName>
        <fullName evidence="7">Bacteriorhodopsin</fullName>
    </submittedName>
</protein>
<evidence type="ECO:0000256" key="2">
    <source>
        <dbReference type="ARBA" id="ARBA00008130"/>
    </source>
</evidence>
<evidence type="ECO:0000313" key="7">
    <source>
        <dbReference type="EMBL" id="MEJ5219760.1"/>
    </source>
</evidence>
<dbReference type="Gene3D" id="1.20.1070.10">
    <property type="entry name" value="Rhodopsin 7-helix transmembrane proteins"/>
    <property type="match status" value="1"/>
</dbReference>
<comment type="caution">
    <text evidence="7">The sequence shown here is derived from an EMBL/GenBank/DDBJ whole genome shotgun (WGS) entry which is preliminary data.</text>
</comment>
<comment type="similarity">
    <text evidence="2">Belongs to the archaeal/bacterial/fungal opsin family.</text>
</comment>
<keyword evidence="8" id="KW-1185">Reference proteome</keyword>
<dbReference type="InterPro" id="IPR001425">
    <property type="entry name" value="Arc/bac/fun_rhodopsins"/>
</dbReference>
<proteinExistence type="inferred from homology"/>
<sequence length="237" mass="25607">MSGTYMNAGDIVAAGYSASVLALAAASVFLLMGTAWVRRGWKLPILLTALAALVGTLCAYETRASWVATGVAPVDYFYAGWLASMPLQIAALYFAVRQIEPQTVSLFWRLIGVTALMVAVRYLGDARFLDATLSFLLGIVLWLYVLGELFFGRMDEAVTRARIVPLRRGYFWLRLIVAVGWAIYPLVQFLISSNSGISNGAVGLTLSLAEFPNRIAFGLALLTVAVMLAPAEAEAGK</sequence>
<feature type="transmembrane region" description="Helical" evidence="6">
    <location>
        <begin position="43"/>
        <end position="64"/>
    </location>
</feature>
<keyword evidence="4 6" id="KW-1133">Transmembrane helix</keyword>
<evidence type="ECO:0000256" key="4">
    <source>
        <dbReference type="ARBA" id="ARBA00022989"/>
    </source>
</evidence>
<reference evidence="7 8" key="1">
    <citation type="submission" date="2024-03" db="EMBL/GenBank/DDBJ databases">
        <title>Cognatishimia coralii sp. nov., a marine bacterium isolated from coral surrounding seawater.</title>
        <authorList>
            <person name="Liu X."/>
            <person name="Liu S."/>
            <person name="Sun H."/>
            <person name="Zhang Y."/>
        </authorList>
    </citation>
    <scope>NUCLEOTIDE SEQUENCE [LARGE SCALE GENOMIC DNA]</scope>
    <source>
        <strain evidence="7 8">D5M38</strain>
    </source>
</reference>
<organism evidence="7 8">
    <name type="scientific">Cognatishimia coralii</name>
    <dbReference type="NCBI Taxonomy" id="3083254"/>
    <lineage>
        <taxon>Bacteria</taxon>
        <taxon>Pseudomonadati</taxon>
        <taxon>Pseudomonadota</taxon>
        <taxon>Alphaproteobacteria</taxon>
        <taxon>Rhodobacterales</taxon>
        <taxon>Paracoccaceae</taxon>
        <taxon>Cognatishimia</taxon>
    </lineage>
</organism>
<feature type="transmembrane region" description="Helical" evidence="6">
    <location>
        <begin position="12"/>
        <end position="31"/>
    </location>
</feature>
<gene>
    <name evidence="7" type="ORF">WG622_15995</name>
</gene>
<keyword evidence="3 6" id="KW-0812">Transmembrane</keyword>
<evidence type="ECO:0000256" key="6">
    <source>
        <dbReference type="SAM" id="Phobius"/>
    </source>
</evidence>
<feature type="transmembrane region" description="Helical" evidence="6">
    <location>
        <begin position="129"/>
        <end position="151"/>
    </location>
</feature>
<feature type="transmembrane region" description="Helical" evidence="6">
    <location>
        <begin position="171"/>
        <end position="191"/>
    </location>
</feature>
<dbReference type="EMBL" id="JBBGAZ010000012">
    <property type="protein sequence ID" value="MEJ5219760.1"/>
    <property type="molecule type" value="Genomic_DNA"/>
</dbReference>
<keyword evidence="5 6" id="KW-0472">Membrane</keyword>
<dbReference type="RefSeq" id="WP_274576826.1">
    <property type="nucleotide sequence ID" value="NZ_JBBGAZ010000012.1"/>
</dbReference>
<evidence type="ECO:0000256" key="5">
    <source>
        <dbReference type="ARBA" id="ARBA00023136"/>
    </source>
</evidence>
<dbReference type="Pfam" id="PF01036">
    <property type="entry name" value="Bac_rhodopsin"/>
    <property type="match status" value="1"/>
</dbReference>
<evidence type="ECO:0000313" key="8">
    <source>
        <dbReference type="Proteomes" id="UP001368270"/>
    </source>
</evidence>
<dbReference type="SMART" id="SM01021">
    <property type="entry name" value="Bac_rhodopsin"/>
    <property type="match status" value="1"/>
</dbReference>
<evidence type="ECO:0000256" key="1">
    <source>
        <dbReference type="ARBA" id="ARBA00004141"/>
    </source>
</evidence>